<evidence type="ECO:0000256" key="7">
    <source>
        <dbReference type="HAMAP-Rule" id="MF_00372"/>
    </source>
</evidence>
<dbReference type="GO" id="GO:0050480">
    <property type="term" value="F:imidazolonepropionase activity"/>
    <property type="evidence" value="ECO:0007669"/>
    <property type="project" value="UniProtKB-UniRule"/>
</dbReference>
<dbReference type="EMBL" id="LJUO01000035">
    <property type="protein sequence ID" value="KPK72322.1"/>
    <property type="molecule type" value="Genomic_DNA"/>
</dbReference>
<dbReference type="HAMAP" id="MF_00372">
    <property type="entry name" value="HutI"/>
    <property type="match status" value="1"/>
</dbReference>
<comment type="subcellular location">
    <subcellularLocation>
        <location evidence="7">Cytoplasm</location>
    </subcellularLocation>
</comment>
<dbReference type="Pfam" id="PF01979">
    <property type="entry name" value="Amidohydro_1"/>
    <property type="match status" value="1"/>
</dbReference>
<keyword evidence="4 7" id="KW-0369">Histidine metabolism</keyword>
<feature type="binding site" evidence="7">
    <location>
        <position position="66"/>
    </location>
    <ligand>
        <name>Zn(2+)</name>
        <dbReference type="ChEBI" id="CHEBI:29105"/>
    </ligand>
</feature>
<proteinExistence type="inferred from homology"/>
<reference evidence="9 10" key="1">
    <citation type="journal article" date="2015" name="Microbiome">
        <title>Genomic resolution of linkages in carbon, nitrogen, and sulfur cycling among widespread estuary sediment bacteria.</title>
        <authorList>
            <person name="Baker B.J."/>
            <person name="Lazar C.S."/>
            <person name="Teske A.P."/>
            <person name="Dick G.J."/>
        </authorList>
    </citation>
    <scope>NUCLEOTIDE SEQUENCE [LARGE SCALE GENOMIC DNA]</scope>
    <source>
        <strain evidence="9">SM23_60</strain>
    </source>
</reference>
<evidence type="ECO:0000256" key="4">
    <source>
        <dbReference type="ARBA" id="ARBA00022808"/>
    </source>
</evidence>
<dbReference type="GO" id="GO:0008270">
    <property type="term" value="F:zinc ion binding"/>
    <property type="evidence" value="ECO:0007669"/>
    <property type="project" value="UniProtKB-UniRule"/>
</dbReference>
<feature type="binding site" evidence="7">
    <location>
        <position position="64"/>
    </location>
    <ligand>
        <name>Fe(3+)</name>
        <dbReference type="ChEBI" id="CHEBI:29034"/>
    </ligand>
</feature>
<comment type="cofactor">
    <cofactor evidence="7">
        <name>Zn(2+)</name>
        <dbReference type="ChEBI" id="CHEBI:29105"/>
    </cofactor>
    <cofactor evidence="7">
        <name>Fe(3+)</name>
        <dbReference type="ChEBI" id="CHEBI:29034"/>
    </cofactor>
    <text evidence="7">Binds 1 zinc or iron ion per subunit.</text>
</comment>
<feature type="binding site" evidence="7">
    <location>
        <position position="66"/>
    </location>
    <ligand>
        <name>Fe(3+)</name>
        <dbReference type="ChEBI" id="CHEBI:29034"/>
    </ligand>
</feature>
<comment type="pathway">
    <text evidence="7">Amino-acid degradation; L-histidine degradation into L-glutamate; N-formimidoyl-L-glutamate from L-histidine: step 3/3.</text>
</comment>
<evidence type="ECO:0000256" key="5">
    <source>
        <dbReference type="ARBA" id="ARBA00022833"/>
    </source>
</evidence>
<comment type="similarity">
    <text evidence="7">Belongs to the metallo-dependent hydrolases superfamily. HutI family.</text>
</comment>
<dbReference type="PANTHER" id="PTHR42752:SF1">
    <property type="entry name" value="IMIDAZOLONEPROPIONASE-RELATED"/>
    <property type="match status" value="1"/>
</dbReference>
<dbReference type="InterPro" id="IPR006680">
    <property type="entry name" value="Amidohydro-rel"/>
</dbReference>
<dbReference type="CDD" id="cd01296">
    <property type="entry name" value="Imidazolone-5PH"/>
    <property type="match status" value="1"/>
</dbReference>
<feature type="binding site" evidence="7">
    <location>
        <position position="310"/>
    </location>
    <ligand>
        <name>N-formimidoyl-L-glutamate</name>
        <dbReference type="ChEBI" id="CHEBI:58928"/>
    </ligand>
</feature>
<comment type="function">
    <text evidence="7">Catalyzes the hydrolytic cleavage of the carbon-nitrogen bond in imidazolone-5-propanoate to yield N-formimidoyl-L-glutamate. It is the third step in the universal histidine degradation pathway.</text>
</comment>
<dbReference type="NCBIfam" id="TIGR01224">
    <property type="entry name" value="hutI"/>
    <property type="match status" value="1"/>
</dbReference>
<keyword evidence="6 7" id="KW-0408">Iron</keyword>
<dbReference type="InterPro" id="IPR005920">
    <property type="entry name" value="HutI"/>
</dbReference>
<dbReference type="Gene3D" id="3.20.20.140">
    <property type="entry name" value="Metal-dependent hydrolases"/>
    <property type="match status" value="1"/>
</dbReference>
<keyword evidence="5 7" id="KW-0862">Zinc</keyword>
<feature type="binding site" evidence="7">
    <location>
        <position position="73"/>
    </location>
    <ligand>
        <name>4-imidazolone-5-propanoate</name>
        <dbReference type="ChEBI" id="CHEBI:77893"/>
    </ligand>
</feature>
<evidence type="ECO:0000313" key="9">
    <source>
        <dbReference type="EMBL" id="KPK72322.1"/>
    </source>
</evidence>
<dbReference type="Proteomes" id="UP000051096">
    <property type="component" value="Unassembled WGS sequence"/>
</dbReference>
<dbReference type="PATRIC" id="fig|1703780.3.peg.2288"/>
<comment type="caution">
    <text evidence="9">The sequence shown here is derived from an EMBL/GenBank/DDBJ whole genome shotgun (WGS) entry which is preliminary data.</text>
</comment>
<feature type="binding site" evidence="7">
    <location>
        <position position="231"/>
    </location>
    <ligand>
        <name>Fe(3+)</name>
        <dbReference type="ChEBI" id="CHEBI:29034"/>
    </ligand>
</feature>
<feature type="binding site" evidence="7">
    <location>
        <position position="136"/>
    </location>
    <ligand>
        <name>4-imidazolone-5-propanoate</name>
        <dbReference type="ChEBI" id="CHEBI:77893"/>
    </ligand>
</feature>
<evidence type="ECO:0000256" key="3">
    <source>
        <dbReference type="ARBA" id="ARBA00022801"/>
    </source>
</evidence>
<dbReference type="GO" id="GO:0019556">
    <property type="term" value="P:L-histidine catabolic process to glutamate and formamide"/>
    <property type="evidence" value="ECO:0007669"/>
    <property type="project" value="UniProtKB-UniRule"/>
</dbReference>
<keyword evidence="2 7" id="KW-0479">Metal-binding</keyword>
<evidence type="ECO:0000256" key="1">
    <source>
        <dbReference type="ARBA" id="ARBA00012864"/>
    </source>
</evidence>
<dbReference type="FunFam" id="3.20.20.140:FF:000007">
    <property type="entry name" value="Imidazolonepropionase"/>
    <property type="match status" value="1"/>
</dbReference>
<dbReference type="GO" id="GO:0005506">
    <property type="term" value="F:iron ion binding"/>
    <property type="evidence" value="ECO:0007669"/>
    <property type="project" value="UniProtKB-UniRule"/>
</dbReference>
<feature type="binding site" evidence="7">
    <location>
        <position position="64"/>
    </location>
    <ligand>
        <name>Zn(2+)</name>
        <dbReference type="ChEBI" id="CHEBI:29105"/>
    </ligand>
</feature>
<dbReference type="SUPFAM" id="SSF51556">
    <property type="entry name" value="Metallo-dependent hydrolases"/>
    <property type="match status" value="1"/>
</dbReference>
<feature type="binding site" evidence="7">
    <location>
        <position position="308"/>
    </location>
    <ligand>
        <name>N-formimidoyl-L-glutamate</name>
        <dbReference type="ChEBI" id="CHEBI:58928"/>
    </ligand>
</feature>
<sequence length="399" mass="44404">MALLIENATEILTMKTGLHVLRNASLLIENGTIKHIGTVKHTKKRHTTIDARGCVVCPGLIDSHTHLVYGGSREDEFALRVAGVPYEKIAQSGGGIARTVKMTREASETELYDTGMQRLARIAQHGTTTVEVKSGYGLNLPEEIKMLRVIRKLQKEVCLDVVPTFLVHTIPPHMNRKDYIDLVTTEMLPEVTRQKLAVFCDIFCDKIAFTRKESETVLLKAKELGLGLKIHADQFANVGAAHLAAELKCVSAEHLEYTTKRAIKKMKRAGVVPTLLPGATFFLQMRRKPNMRAYHETNTHVAIATDYNPGSCTIYSMPMIMSLACICYGMRVEDALLAATKYGAKALNLYDRLGSIEEGKQADVVVFSVDNYKKIPYNFGVDVVKYTIKRGRVIYGKDS</sequence>
<feature type="domain" description="Amidohydrolase-related" evidence="8">
    <location>
        <begin position="55"/>
        <end position="393"/>
    </location>
</feature>
<gene>
    <name evidence="7" type="primary">hutI</name>
    <name evidence="9" type="ORF">AMJ87_05170</name>
</gene>
<dbReference type="UniPathway" id="UPA00379">
    <property type="reaction ID" value="UER00551"/>
</dbReference>
<feature type="binding site" evidence="7">
    <location>
        <position position="231"/>
    </location>
    <ligand>
        <name>Zn(2+)</name>
        <dbReference type="ChEBI" id="CHEBI:29105"/>
    </ligand>
</feature>
<dbReference type="GO" id="GO:0019557">
    <property type="term" value="P:L-histidine catabolic process to glutamate and formate"/>
    <property type="evidence" value="ECO:0007669"/>
    <property type="project" value="UniProtKB-UniPathway"/>
</dbReference>
<organism evidence="9 10">
    <name type="scientific">candidate division WOR_3 bacterium SM23_60</name>
    <dbReference type="NCBI Taxonomy" id="1703780"/>
    <lineage>
        <taxon>Bacteria</taxon>
        <taxon>Bacteria division WOR-3</taxon>
    </lineage>
</organism>
<dbReference type="InterPro" id="IPR011059">
    <property type="entry name" value="Metal-dep_hydrolase_composite"/>
</dbReference>
<name>A0A0S8GIU6_UNCW3</name>
<feature type="binding site" evidence="7">
    <location>
        <position position="306"/>
    </location>
    <ligand>
        <name>Fe(3+)</name>
        <dbReference type="ChEBI" id="CHEBI:29034"/>
    </ligand>
</feature>
<feature type="binding site" evidence="7">
    <location>
        <position position="306"/>
    </location>
    <ligand>
        <name>Zn(2+)</name>
        <dbReference type="ChEBI" id="CHEBI:29105"/>
    </ligand>
</feature>
<dbReference type="InterPro" id="IPR032466">
    <property type="entry name" value="Metal_Hydrolase"/>
</dbReference>
<evidence type="ECO:0000313" key="10">
    <source>
        <dbReference type="Proteomes" id="UP000051096"/>
    </source>
</evidence>
<dbReference type="GO" id="GO:0005737">
    <property type="term" value="C:cytoplasm"/>
    <property type="evidence" value="ECO:0007669"/>
    <property type="project" value="UniProtKB-SubCell"/>
</dbReference>
<comment type="catalytic activity">
    <reaction evidence="7">
        <text>4-imidazolone-5-propanoate + H2O = N-formimidoyl-L-glutamate</text>
        <dbReference type="Rhea" id="RHEA:23660"/>
        <dbReference type="ChEBI" id="CHEBI:15377"/>
        <dbReference type="ChEBI" id="CHEBI:58928"/>
        <dbReference type="ChEBI" id="CHEBI:77893"/>
        <dbReference type="EC" id="3.5.2.7"/>
    </reaction>
</comment>
<dbReference type="Gene3D" id="2.30.40.10">
    <property type="entry name" value="Urease, subunit C, domain 1"/>
    <property type="match status" value="1"/>
</dbReference>
<feature type="binding site" evidence="7">
    <location>
        <position position="136"/>
    </location>
    <ligand>
        <name>N-formimidoyl-L-glutamate</name>
        <dbReference type="ChEBI" id="CHEBI:58928"/>
    </ligand>
</feature>
<evidence type="ECO:0000259" key="8">
    <source>
        <dbReference type="Pfam" id="PF01979"/>
    </source>
</evidence>
<feature type="binding site" evidence="7">
    <location>
        <position position="234"/>
    </location>
    <ligand>
        <name>4-imidazolone-5-propanoate</name>
        <dbReference type="ChEBI" id="CHEBI:77893"/>
    </ligand>
</feature>
<accession>A0A0S8GIU6</accession>
<keyword evidence="3 7" id="KW-0378">Hydrolase</keyword>
<feature type="binding site" evidence="7">
    <location>
        <position position="311"/>
    </location>
    <ligand>
        <name>4-imidazolone-5-propanoate</name>
        <dbReference type="ChEBI" id="CHEBI:77893"/>
    </ligand>
</feature>
<feature type="binding site" evidence="7">
    <location>
        <position position="168"/>
    </location>
    <ligand>
        <name>4-imidazolone-5-propanoate</name>
        <dbReference type="ChEBI" id="CHEBI:77893"/>
    </ligand>
</feature>
<evidence type="ECO:0000256" key="2">
    <source>
        <dbReference type="ARBA" id="ARBA00022723"/>
    </source>
</evidence>
<dbReference type="PANTHER" id="PTHR42752">
    <property type="entry name" value="IMIDAZOLONEPROPIONASE"/>
    <property type="match status" value="1"/>
</dbReference>
<evidence type="ECO:0000256" key="6">
    <source>
        <dbReference type="ARBA" id="ARBA00023004"/>
    </source>
</evidence>
<protein>
    <recommendedName>
        <fullName evidence="1 7">Imidazolonepropionase</fullName>
        <ecNumber evidence="1 7">3.5.2.7</ecNumber>
    </recommendedName>
    <alternativeName>
        <fullName evidence="7">Imidazolone-5-propionate hydrolase</fullName>
    </alternativeName>
</protein>
<dbReference type="SUPFAM" id="SSF51338">
    <property type="entry name" value="Composite domain of metallo-dependent hydrolases"/>
    <property type="match status" value="1"/>
</dbReference>
<dbReference type="AlphaFoldDB" id="A0A0S8GIU6"/>
<dbReference type="EC" id="3.5.2.7" evidence="1 7"/>
<keyword evidence="7" id="KW-0963">Cytoplasm</keyword>